<sequence length="212" mass="25328">MFFKDLSEKMENTDLIRGFFFYYICLSDIVSDRSRSGRPQNLTFRDENYIFREISYQKIATDFNSKTHGVRIDKYTIYLIEQLMIGPELFPATSPILRKVPIFFLSKDDFKNNNKLKNDSKICQLSNVCSKSEQRPRRGYGSFCFKHQLTLLLCQIEYMTRIDLTKIEEKRIILYSRIHFDASSDTYFMYSRIHAKNENLKINFFKDSMIRL</sequence>
<evidence type="ECO:0000313" key="2">
    <source>
        <dbReference type="Proteomes" id="UP000276133"/>
    </source>
</evidence>
<keyword evidence="2" id="KW-1185">Reference proteome</keyword>
<dbReference type="AlphaFoldDB" id="A0A3M7SLG1"/>
<gene>
    <name evidence="1" type="ORF">BpHYR1_016079</name>
</gene>
<organism evidence="1 2">
    <name type="scientific">Brachionus plicatilis</name>
    <name type="common">Marine rotifer</name>
    <name type="synonym">Brachionus muelleri</name>
    <dbReference type="NCBI Taxonomy" id="10195"/>
    <lineage>
        <taxon>Eukaryota</taxon>
        <taxon>Metazoa</taxon>
        <taxon>Spiralia</taxon>
        <taxon>Gnathifera</taxon>
        <taxon>Rotifera</taxon>
        <taxon>Eurotatoria</taxon>
        <taxon>Monogononta</taxon>
        <taxon>Pseudotrocha</taxon>
        <taxon>Ploima</taxon>
        <taxon>Brachionidae</taxon>
        <taxon>Brachionus</taxon>
    </lineage>
</organism>
<proteinExistence type="predicted"/>
<protein>
    <submittedName>
        <fullName evidence="1">Uncharacterized protein</fullName>
    </submittedName>
</protein>
<dbReference type="Proteomes" id="UP000276133">
    <property type="component" value="Unassembled WGS sequence"/>
</dbReference>
<dbReference type="EMBL" id="REGN01001154">
    <property type="protein sequence ID" value="RNA36641.1"/>
    <property type="molecule type" value="Genomic_DNA"/>
</dbReference>
<name>A0A3M7SLG1_BRAPC</name>
<reference evidence="1 2" key="1">
    <citation type="journal article" date="2018" name="Sci. Rep.">
        <title>Genomic signatures of local adaptation to the degree of environmental predictability in rotifers.</title>
        <authorList>
            <person name="Franch-Gras L."/>
            <person name="Hahn C."/>
            <person name="Garcia-Roger E.M."/>
            <person name="Carmona M.J."/>
            <person name="Serra M."/>
            <person name="Gomez A."/>
        </authorList>
    </citation>
    <scope>NUCLEOTIDE SEQUENCE [LARGE SCALE GENOMIC DNA]</scope>
    <source>
        <strain evidence="1">HYR1</strain>
    </source>
</reference>
<comment type="caution">
    <text evidence="1">The sequence shown here is derived from an EMBL/GenBank/DDBJ whole genome shotgun (WGS) entry which is preliminary data.</text>
</comment>
<evidence type="ECO:0000313" key="1">
    <source>
        <dbReference type="EMBL" id="RNA36641.1"/>
    </source>
</evidence>
<accession>A0A3M7SLG1</accession>